<organism evidence="1 2">
    <name type="scientific">Trifolium pratense</name>
    <name type="common">Red clover</name>
    <dbReference type="NCBI Taxonomy" id="57577"/>
    <lineage>
        <taxon>Eukaryota</taxon>
        <taxon>Viridiplantae</taxon>
        <taxon>Streptophyta</taxon>
        <taxon>Embryophyta</taxon>
        <taxon>Tracheophyta</taxon>
        <taxon>Spermatophyta</taxon>
        <taxon>Magnoliopsida</taxon>
        <taxon>eudicotyledons</taxon>
        <taxon>Gunneridae</taxon>
        <taxon>Pentapetalae</taxon>
        <taxon>rosids</taxon>
        <taxon>fabids</taxon>
        <taxon>Fabales</taxon>
        <taxon>Fabaceae</taxon>
        <taxon>Papilionoideae</taxon>
        <taxon>50 kb inversion clade</taxon>
        <taxon>NPAAA clade</taxon>
        <taxon>Hologalegina</taxon>
        <taxon>IRL clade</taxon>
        <taxon>Trifolieae</taxon>
        <taxon>Trifolium</taxon>
    </lineage>
</organism>
<reference evidence="1" key="1">
    <citation type="submission" date="2023-10" db="EMBL/GenBank/DDBJ databases">
        <authorList>
            <person name="Rodriguez Cubillos JULIANA M."/>
            <person name="De Vega J."/>
        </authorList>
    </citation>
    <scope>NUCLEOTIDE SEQUENCE</scope>
</reference>
<proteinExistence type="predicted"/>
<name>A0ACB0L7R8_TRIPR</name>
<comment type="caution">
    <text evidence="1">The sequence shown here is derived from an EMBL/GenBank/DDBJ whole genome shotgun (WGS) entry which is preliminary data.</text>
</comment>
<dbReference type="Proteomes" id="UP001177021">
    <property type="component" value="Unassembled WGS sequence"/>
</dbReference>
<accession>A0ACB0L7R8</accession>
<sequence length="167" mass="18928">MHQIPLMDPRNMINIRDRRFEKLALATAIYSMVLTIFVGAISISSYIGYNLVAEYYTVVILSLIAIALIFQIAIIYFTRQHLSDNDNNIMTIVHILVLSSVTSSMEVSLVSNIAAIITFVLCFITIIWFVTVNSQGIPDQMKEFIAWTWMALLIVIVVFIVISMSKM</sequence>
<keyword evidence="2" id="KW-1185">Reference proteome</keyword>
<evidence type="ECO:0000313" key="2">
    <source>
        <dbReference type="Proteomes" id="UP001177021"/>
    </source>
</evidence>
<protein>
    <submittedName>
        <fullName evidence="1">Uncharacterized protein</fullName>
    </submittedName>
</protein>
<evidence type="ECO:0000313" key="1">
    <source>
        <dbReference type="EMBL" id="CAJ2665430.1"/>
    </source>
</evidence>
<dbReference type="EMBL" id="CASHSV030000513">
    <property type="protein sequence ID" value="CAJ2665430.1"/>
    <property type="molecule type" value="Genomic_DNA"/>
</dbReference>
<gene>
    <name evidence="1" type="ORF">MILVUS5_LOCUS30410</name>
</gene>